<proteinExistence type="predicted"/>
<protein>
    <recommendedName>
        <fullName evidence="4">Rod shape-determining protein MreD</fullName>
    </recommendedName>
</protein>
<reference evidence="3" key="1">
    <citation type="submission" date="2017-09" db="EMBL/GenBank/DDBJ databases">
        <title>Depth-based differentiation of microbial function through sediment-hosted aquifers and enrichment of novel symbionts in the deep terrestrial subsurface.</title>
        <authorList>
            <person name="Probst A.J."/>
            <person name="Ladd B."/>
            <person name="Jarett J.K."/>
            <person name="Geller-Mcgrath D.E."/>
            <person name="Sieber C.M.K."/>
            <person name="Emerson J.B."/>
            <person name="Anantharaman K."/>
            <person name="Thomas B.C."/>
            <person name="Malmstrom R."/>
            <person name="Stieglmeier M."/>
            <person name="Klingl A."/>
            <person name="Woyke T."/>
            <person name="Ryan C.M."/>
            <person name="Banfield J.F."/>
        </authorList>
    </citation>
    <scope>NUCLEOTIDE SEQUENCE [LARGE SCALE GENOMIC DNA]</scope>
</reference>
<name>A0A2H0UQA9_9BACT</name>
<sequence>MNKVKPLFFLILFVAVLLLASLQRAPGFSFFGIVPGLLIAFLIPLSFFIEDFYQYFALIIFGSALAQPRAGINLISFVILGTFLVSWWVRRKFLVQSLYSNFLAITFATLLVYLFIAPSFILSWAFLLELLYNEVIATVFFGIFWRYKHFLS</sequence>
<feature type="transmembrane region" description="Helical" evidence="1">
    <location>
        <begin position="130"/>
        <end position="147"/>
    </location>
</feature>
<organism evidence="2 3">
    <name type="scientific">Candidatus Harrisonbacteria bacterium CG10_big_fil_rev_8_21_14_0_10_44_23</name>
    <dbReference type="NCBI Taxonomy" id="1974585"/>
    <lineage>
        <taxon>Bacteria</taxon>
        <taxon>Candidatus Harrisoniibacteriota</taxon>
    </lineage>
</organism>
<accession>A0A2H0UQA9</accession>
<gene>
    <name evidence="2" type="ORF">COU09_01390</name>
</gene>
<evidence type="ECO:0000313" key="2">
    <source>
        <dbReference type="EMBL" id="PIR88619.1"/>
    </source>
</evidence>
<comment type="caution">
    <text evidence="2">The sequence shown here is derived from an EMBL/GenBank/DDBJ whole genome shotgun (WGS) entry which is preliminary data.</text>
</comment>
<evidence type="ECO:0000313" key="3">
    <source>
        <dbReference type="Proteomes" id="UP000229615"/>
    </source>
</evidence>
<evidence type="ECO:0008006" key="4">
    <source>
        <dbReference type="Google" id="ProtNLM"/>
    </source>
</evidence>
<keyword evidence="1" id="KW-1133">Transmembrane helix</keyword>
<feature type="transmembrane region" description="Helical" evidence="1">
    <location>
        <begin position="101"/>
        <end position="123"/>
    </location>
</feature>
<dbReference type="AlphaFoldDB" id="A0A2H0UQA9"/>
<dbReference type="Proteomes" id="UP000229615">
    <property type="component" value="Unassembled WGS sequence"/>
</dbReference>
<feature type="transmembrane region" description="Helical" evidence="1">
    <location>
        <begin position="70"/>
        <end position="89"/>
    </location>
</feature>
<keyword evidence="1" id="KW-0812">Transmembrane</keyword>
<evidence type="ECO:0000256" key="1">
    <source>
        <dbReference type="SAM" id="Phobius"/>
    </source>
</evidence>
<keyword evidence="1" id="KW-0472">Membrane</keyword>
<feature type="transmembrane region" description="Helical" evidence="1">
    <location>
        <begin position="32"/>
        <end position="49"/>
    </location>
</feature>
<dbReference type="EMBL" id="PFBB01000014">
    <property type="protein sequence ID" value="PIR88619.1"/>
    <property type="molecule type" value="Genomic_DNA"/>
</dbReference>